<dbReference type="Proteomes" id="UP000262582">
    <property type="component" value="Chromosome"/>
</dbReference>
<protein>
    <recommendedName>
        <fullName evidence="5">Lipoprotein</fullName>
    </recommendedName>
</protein>
<dbReference type="EMBL" id="CP032097">
    <property type="protein sequence ID" value="AXX94712.1"/>
    <property type="molecule type" value="Genomic_DNA"/>
</dbReference>
<dbReference type="PROSITE" id="PS51257">
    <property type="entry name" value="PROKAR_LIPOPROTEIN"/>
    <property type="match status" value="1"/>
</dbReference>
<dbReference type="OrthoDB" id="5348633at2"/>
<gene>
    <name evidence="1" type="ORF">AELL_1042</name>
    <name evidence="2" type="ORF">CP962_07920</name>
</gene>
<accession>A0A347U784</accession>
<evidence type="ECO:0000313" key="4">
    <source>
        <dbReference type="Proteomes" id="UP000290588"/>
    </source>
</evidence>
<sequence>MKYIYQILLICIVTFFTACSSKQELNLNEINSISLNNQIIVAGVPQTYRSPVSVGLGIGGFTGHVGIGINTFFTPEFSNNEDLRLQDSYYKNNILLSNMIENEFKFQMKNDEVFKNKFTPFGSDYTIYLYVPKYSLENATFSSKVQIKMTIELKVIDKFGKIIYEDKKDNILFSDNYIYNESEIFYSKDALIKASNLAIRQVVARLILDMKKN</sequence>
<dbReference type="RefSeq" id="WP_118916926.1">
    <property type="nucleotide sequence ID" value="NZ_CP032097.1"/>
</dbReference>
<organism evidence="2 4">
    <name type="scientific">Arcobacter ellisii</name>
    <dbReference type="NCBI Taxonomy" id="913109"/>
    <lineage>
        <taxon>Bacteria</taxon>
        <taxon>Pseudomonadati</taxon>
        <taxon>Campylobacterota</taxon>
        <taxon>Epsilonproteobacteria</taxon>
        <taxon>Campylobacterales</taxon>
        <taxon>Arcobacteraceae</taxon>
        <taxon>Arcobacter</taxon>
    </lineage>
</organism>
<dbReference type="Proteomes" id="UP000290588">
    <property type="component" value="Unassembled WGS sequence"/>
</dbReference>
<evidence type="ECO:0000313" key="2">
    <source>
        <dbReference type="EMBL" id="RXI30684.1"/>
    </source>
</evidence>
<name>A0A347U784_9BACT</name>
<keyword evidence="3" id="KW-1185">Reference proteome</keyword>
<dbReference type="KEGG" id="aell:AELL_1042"/>
<evidence type="ECO:0000313" key="1">
    <source>
        <dbReference type="EMBL" id="AXX94712.1"/>
    </source>
</evidence>
<dbReference type="EMBL" id="NXIG01000006">
    <property type="protein sequence ID" value="RXI30684.1"/>
    <property type="molecule type" value="Genomic_DNA"/>
</dbReference>
<proteinExistence type="predicted"/>
<reference evidence="1 3" key="2">
    <citation type="submission" date="2018-08" db="EMBL/GenBank/DDBJ databases">
        <title>Complete genome of the Arcobacter ellisii type strain LMG 26155.</title>
        <authorList>
            <person name="Miller W.G."/>
            <person name="Yee E."/>
            <person name="Bono J.L."/>
        </authorList>
    </citation>
    <scope>NUCLEOTIDE SEQUENCE [LARGE SCALE GENOMIC DNA]</scope>
    <source>
        <strain evidence="1 3">LMG 26155</strain>
    </source>
</reference>
<dbReference type="AlphaFoldDB" id="A0A347U784"/>
<reference evidence="2 4" key="1">
    <citation type="submission" date="2017-09" db="EMBL/GenBank/DDBJ databases">
        <title>Genomics of the genus Arcobacter.</title>
        <authorList>
            <person name="Perez-Cataluna A."/>
            <person name="Figueras M.J."/>
            <person name="Salas-Masso N."/>
        </authorList>
    </citation>
    <scope>NUCLEOTIDE SEQUENCE [LARGE SCALE GENOMIC DNA]</scope>
    <source>
        <strain evidence="2 4">CECT 7837</strain>
    </source>
</reference>
<evidence type="ECO:0000313" key="3">
    <source>
        <dbReference type="Proteomes" id="UP000262582"/>
    </source>
</evidence>
<evidence type="ECO:0008006" key="5">
    <source>
        <dbReference type="Google" id="ProtNLM"/>
    </source>
</evidence>